<dbReference type="InterPro" id="IPR023393">
    <property type="entry name" value="START-like_dom_sf"/>
</dbReference>
<keyword evidence="2" id="KW-0017">Alkaloid metabolism</keyword>
<feature type="domain" description="Bet v I/Major latex protein" evidence="3">
    <location>
        <begin position="2"/>
        <end position="133"/>
    </location>
</feature>
<dbReference type="GO" id="GO:0038023">
    <property type="term" value="F:signaling receptor activity"/>
    <property type="evidence" value="ECO:0007669"/>
    <property type="project" value="TreeGrafter"/>
</dbReference>
<comment type="similarity">
    <text evidence="1">Belongs to the BetVI family.</text>
</comment>
<dbReference type="GO" id="GO:0009820">
    <property type="term" value="P:alkaloid metabolic process"/>
    <property type="evidence" value="ECO:0007669"/>
    <property type="project" value="UniProtKB-KW"/>
</dbReference>
<dbReference type="PANTHER" id="PTHR31213">
    <property type="entry name" value="OS08G0374000 PROTEIN-RELATED"/>
    <property type="match status" value="1"/>
</dbReference>
<dbReference type="Gene3D" id="3.30.530.20">
    <property type="match status" value="1"/>
</dbReference>
<dbReference type="InterPro" id="IPR000916">
    <property type="entry name" value="Bet_v_I/MLP"/>
</dbReference>
<accession>A0AAW2RR15</accession>
<dbReference type="InterPro" id="IPR050279">
    <property type="entry name" value="Plant_def-hormone_signal"/>
</dbReference>
<gene>
    <name evidence="4" type="ORF">Scaly_0541500</name>
</gene>
<organism evidence="4">
    <name type="scientific">Sesamum calycinum</name>
    <dbReference type="NCBI Taxonomy" id="2727403"/>
    <lineage>
        <taxon>Eukaryota</taxon>
        <taxon>Viridiplantae</taxon>
        <taxon>Streptophyta</taxon>
        <taxon>Embryophyta</taxon>
        <taxon>Tracheophyta</taxon>
        <taxon>Spermatophyta</taxon>
        <taxon>Magnoliopsida</taxon>
        <taxon>eudicotyledons</taxon>
        <taxon>Gunneridae</taxon>
        <taxon>Pentapetalae</taxon>
        <taxon>asterids</taxon>
        <taxon>lamiids</taxon>
        <taxon>Lamiales</taxon>
        <taxon>Pedaliaceae</taxon>
        <taxon>Sesamum</taxon>
    </lineage>
</organism>
<dbReference type="PANTHER" id="PTHR31213:SF19">
    <property type="entry name" value="BET V I_MAJOR LATEX PROTEIN DOMAIN-CONTAINING PROTEIN"/>
    <property type="match status" value="1"/>
</dbReference>
<evidence type="ECO:0000256" key="2">
    <source>
        <dbReference type="ARBA" id="ARBA00022589"/>
    </source>
</evidence>
<dbReference type="SUPFAM" id="SSF55961">
    <property type="entry name" value="Bet v1-like"/>
    <property type="match status" value="1"/>
</dbReference>
<evidence type="ECO:0000313" key="4">
    <source>
        <dbReference type="EMBL" id="KAL0382542.1"/>
    </source>
</evidence>
<dbReference type="GO" id="GO:0009738">
    <property type="term" value="P:abscisic acid-activated signaling pathway"/>
    <property type="evidence" value="ECO:0007669"/>
    <property type="project" value="TreeGrafter"/>
</dbReference>
<dbReference type="Pfam" id="PF00407">
    <property type="entry name" value="Bet_v_1"/>
    <property type="match status" value="1"/>
</dbReference>
<reference evidence="4" key="1">
    <citation type="submission" date="2020-06" db="EMBL/GenBank/DDBJ databases">
        <authorList>
            <person name="Li T."/>
            <person name="Hu X."/>
            <person name="Zhang T."/>
            <person name="Song X."/>
            <person name="Zhang H."/>
            <person name="Dai N."/>
            <person name="Sheng W."/>
            <person name="Hou X."/>
            <person name="Wei L."/>
        </authorList>
    </citation>
    <scope>NUCLEOTIDE SEQUENCE</scope>
    <source>
        <strain evidence="4">KEN8</strain>
        <tissue evidence="4">Leaf</tissue>
    </source>
</reference>
<dbReference type="GO" id="GO:0010427">
    <property type="term" value="F:abscisic acid binding"/>
    <property type="evidence" value="ECO:0007669"/>
    <property type="project" value="TreeGrafter"/>
</dbReference>
<dbReference type="AlphaFoldDB" id="A0AAW2RR15"/>
<dbReference type="GO" id="GO:0004864">
    <property type="term" value="F:protein phosphatase inhibitor activity"/>
    <property type="evidence" value="ECO:0007669"/>
    <property type="project" value="TreeGrafter"/>
</dbReference>
<dbReference type="GO" id="GO:0005737">
    <property type="term" value="C:cytoplasm"/>
    <property type="evidence" value="ECO:0007669"/>
    <property type="project" value="TreeGrafter"/>
</dbReference>
<dbReference type="GO" id="GO:0005634">
    <property type="term" value="C:nucleus"/>
    <property type="evidence" value="ECO:0007669"/>
    <property type="project" value="TreeGrafter"/>
</dbReference>
<dbReference type="CDD" id="cd07816">
    <property type="entry name" value="Bet_v1-like"/>
    <property type="match status" value="1"/>
</dbReference>
<dbReference type="EMBL" id="JACGWM010000003">
    <property type="protein sequence ID" value="KAL0382542.1"/>
    <property type="molecule type" value="Genomic_DNA"/>
</dbReference>
<dbReference type="GO" id="GO:0006952">
    <property type="term" value="P:defense response"/>
    <property type="evidence" value="ECO:0007669"/>
    <property type="project" value="InterPro"/>
</dbReference>
<proteinExistence type="inferred from homology"/>
<reference evidence="4" key="2">
    <citation type="journal article" date="2024" name="Plant">
        <title>Genomic evolution and insights into agronomic trait innovations of Sesamum species.</title>
        <authorList>
            <person name="Miao H."/>
            <person name="Wang L."/>
            <person name="Qu L."/>
            <person name="Liu H."/>
            <person name="Sun Y."/>
            <person name="Le M."/>
            <person name="Wang Q."/>
            <person name="Wei S."/>
            <person name="Zheng Y."/>
            <person name="Lin W."/>
            <person name="Duan Y."/>
            <person name="Cao H."/>
            <person name="Xiong S."/>
            <person name="Wang X."/>
            <person name="Wei L."/>
            <person name="Li C."/>
            <person name="Ma Q."/>
            <person name="Ju M."/>
            <person name="Zhao R."/>
            <person name="Li G."/>
            <person name="Mu C."/>
            <person name="Tian Q."/>
            <person name="Mei H."/>
            <person name="Zhang T."/>
            <person name="Gao T."/>
            <person name="Zhang H."/>
        </authorList>
    </citation>
    <scope>NUCLEOTIDE SEQUENCE</scope>
    <source>
        <strain evidence="4">KEN8</strain>
    </source>
</reference>
<evidence type="ECO:0000259" key="3">
    <source>
        <dbReference type="Pfam" id="PF00407"/>
    </source>
</evidence>
<comment type="caution">
    <text evidence="4">The sequence shown here is derived from an EMBL/GenBank/DDBJ whole genome shotgun (WGS) entry which is preliminary data.</text>
</comment>
<protein>
    <submittedName>
        <fullName evidence="4">S-norcoclaurine synthase 2</fullName>
    </submittedName>
</protein>
<evidence type="ECO:0000256" key="1">
    <source>
        <dbReference type="ARBA" id="ARBA00009744"/>
    </source>
</evidence>
<sequence>MEGRVSEEIEVKVPASEAWKLYGTLQLANIVREALPNLISKIDVVQGDGSVGTILHLFFAPVVINGKKGGGPSSYKEKFTVVDDERRVKETEVVEGGFLDLGFTLYKVRFEVVEKEGNKEECVTRSTVEYELKRKLLRMLRWFQFSPLLLSCRLLQIT</sequence>
<name>A0AAW2RR15_9LAMI</name>